<dbReference type="EMBL" id="FJNB01000038">
    <property type="protein sequence ID" value="CZR10575.1"/>
    <property type="molecule type" value="Genomic_DNA"/>
</dbReference>
<name>A0A143ZBE9_9LACT</name>
<dbReference type="EMBL" id="FNYT01000053">
    <property type="protein sequence ID" value="SEJ97860.1"/>
    <property type="molecule type" value="Genomic_DNA"/>
</dbReference>
<dbReference type="AlphaFoldDB" id="A0A143ZBE9"/>
<dbReference type="RefSeq" id="WP_204243820.1">
    <property type="nucleotide sequence ID" value="NZ_FJNB01000038.1"/>
</dbReference>
<protein>
    <recommendedName>
        <fullName evidence="5">Transposase</fullName>
    </recommendedName>
</protein>
<dbReference type="Proteomes" id="UP000076878">
    <property type="component" value="Unassembled WGS sequence"/>
</dbReference>
<sequence>MSKKIYSQAEIQALRNNPNVKSVTEKSITYSSEFKIKAIKQSKQGMKSTQIFELAGLPSHLIGKGKSDQSLSRWKRLYKDHGEDVLLQETRGSKNNGPYGPREQLSLQEALDKANARIAYLEGNLELVKKLEQHERSVKNDKRNDLSKQERFRLINQIIRENQLAGMVNHLCDLAGVSKSGYYYWLNSSDKRAERDRNDWEDFQLLYRIFLDKKKCGIDEIKMALETEYDVVMNHKKSEEFCARITSYHQYEQRNHTVK</sequence>
<evidence type="ECO:0000313" key="2">
    <source>
        <dbReference type="EMBL" id="SEJ97860.1"/>
    </source>
</evidence>
<dbReference type="STRING" id="640938.TR210_2951"/>
<reference evidence="2 4" key="2">
    <citation type="submission" date="2016-10" db="EMBL/GenBank/DDBJ databases">
        <authorList>
            <person name="Varghese N."/>
            <person name="Submissions S."/>
        </authorList>
    </citation>
    <scope>NUCLEOTIDE SEQUENCE [LARGE SCALE GENOMIC DNA]</scope>
    <source>
        <strain evidence="2 4">DSM 22150</strain>
    </source>
</reference>
<proteinExistence type="predicted"/>
<dbReference type="Proteomes" id="UP000199280">
    <property type="component" value="Unassembled WGS sequence"/>
</dbReference>
<keyword evidence="4" id="KW-1185">Reference proteome</keyword>
<evidence type="ECO:0008006" key="5">
    <source>
        <dbReference type="Google" id="ProtNLM"/>
    </source>
</evidence>
<reference evidence="1 3" key="1">
    <citation type="submission" date="2016-02" db="EMBL/GenBank/DDBJ databases">
        <authorList>
            <person name="Wen L."/>
            <person name="He K."/>
            <person name="Yang H."/>
        </authorList>
    </citation>
    <scope>NUCLEOTIDE SEQUENCE [LARGE SCALE GENOMIC DNA]</scope>
    <source>
        <strain evidence="1">Trichococcus_R210</strain>
    </source>
</reference>
<gene>
    <name evidence="2" type="ORF">SAMN05216375_1537</name>
    <name evidence="1" type="ORF">TR210_2951</name>
</gene>
<organism evidence="1 3">
    <name type="scientific">Trichococcus ilyis</name>
    <dbReference type="NCBI Taxonomy" id="640938"/>
    <lineage>
        <taxon>Bacteria</taxon>
        <taxon>Bacillati</taxon>
        <taxon>Bacillota</taxon>
        <taxon>Bacilli</taxon>
        <taxon>Lactobacillales</taxon>
        <taxon>Carnobacteriaceae</taxon>
        <taxon>Trichococcus</taxon>
    </lineage>
</organism>
<evidence type="ECO:0000313" key="3">
    <source>
        <dbReference type="Proteomes" id="UP000076878"/>
    </source>
</evidence>
<evidence type="ECO:0000313" key="1">
    <source>
        <dbReference type="EMBL" id="CZR10575.1"/>
    </source>
</evidence>
<evidence type="ECO:0000313" key="4">
    <source>
        <dbReference type="Proteomes" id="UP000199280"/>
    </source>
</evidence>
<accession>A0A143ZBE9</accession>